<reference evidence="2 3" key="1">
    <citation type="submission" date="2015-12" db="EMBL/GenBank/DDBJ databases">
        <title>Dictyostelia acquired genes for synthesis and detection of signals that induce cell-type specialization by lateral gene transfer from prokaryotes.</title>
        <authorList>
            <person name="Gloeckner G."/>
            <person name="Schaap P."/>
        </authorList>
    </citation>
    <scope>NUCLEOTIDE SEQUENCE [LARGE SCALE GENOMIC DNA]</scope>
    <source>
        <strain evidence="2 3">TK</strain>
    </source>
</reference>
<organism evidence="2 3">
    <name type="scientific">Tieghemostelium lacteum</name>
    <name type="common">Slime mold</name>
    <name type="synonym">Dictyostelium lacteum</name>
    <dbReference type="NCBI Taxonomy" id="361077"/>
    <lineage>
        <taxon>Eukaryota</taxon>
        <taxon>Amoebozoa</taxon>
        <taxon>Evosea</taxon>
        <taxon>Eumycetozoa</taxon>
        <taxon>Dictyostelia</taxon>
        <taxon>Dictyosteliales</taxon>
        <taxon>Raperosteliaceae</taxon>
        <taxon>Tieghemostelium</taxon>
    </lineage>
</organism>
<name>A0A151ZFG2_TIELA</name>
<accession>A0A151ZFG2</accession>
<comment type="caution">
    <text evidence="2">The sequence shown here is derived from an EMBL/GenBank/DDBJ whole genome shotgun (WGS) entry which is preliminary data.</text>
</comment>
<sequence>MFKSSIVILFISIILNQSLVLCQFPVPLTKGGRNAVHGWLFMPLDQNLPNPENPSQPIQAYFSHHTPEFATDSPHNFQIIILGTVTPLSSGDNITYPIQMNYPPASELVEYEFTFTPPPPFSLNDLLSGDIKQLLGVVFNGSFDTPYERIAESVGVWDILELTTAVYLNDSTAIEPYPYQRYYSYPRLAIGAPIPTDNGVHNFYLAHEIHAVPDFDQVIHATIDISSCSCTDDDNCASDYSTLESIFTPSAIWEFYGIDNNVDNRLTPEYYPSVLGNLLSNTYQNVTCKFEILEQIHCVLGPDFFQIC</sequence>
<evidence type="ECO:0000313" key="3">
    <source>
        <dbReference type="Proteomes" id="UP000076078"/>
    </source>
</evidence>
<dbReference type="Proteomes" id="UP000076078">
    <property type="component" value="Unassembled WGS sequence"/>
</dbReference>
<keyword evidence="3" id="KW-1185">Reference proteome</keyword>
<dbReference type="AlphaFoldDB" id="A0A151ZFG2"/>
<dbReference type="OMA" id="YFSHHTP"/>
<keyword evidence="1" id="KW-0732">Signal</keyword>
<feature type="chain" id="PRO_5007593313" evidence="1">
    <location>
        <begin position="23"/>
        <end position="308"/>
    </location>
</feature>
<dbReference type="InParanoid" id="A0A151ZFG2"/>
<protein>
    <submittedName>
        <fullName evidence="2">Uncharacterized protein</fullName>
    </submittedName>
</protein>
<dbReference type="EMBL" id="LODT01000029">
    <property type="protein sequence ID" value="KYQ92667.1"/>
    <property type="molecule type" value="Genomic_DNA"/>
</dbReference>
<feature type="signal peptide" evidence="1">
    <location>
        <begin position="1"/>
        <end position="22"/>
    </location>
</feature>
<gene>
    <name evidence="2" type="ORF">DLAC_06662</name>
</gene>
<dbReference type="OrthoDB" id="9983672at2759"/>
<evidence type="ECO:0000256" key="1">
    <source>
        <dbReference type="SAM" id="SignalP"/>
    </source>
</evidence>
<proteinExistence type="predicted"/>
<evidence type="ECO:0000313" key="2">
    <source>
        <dbReference type="EMBL" id="KYQ92667.1"/>
    </source>
</evidence>